<dbReference type="GO" id="GO:0046872">
    <property type="term" value="F:metal ion binding"/>
    <property type="evidence" value="ECO:0007669"/>
    <property type="project" value="UniProtKB-KW"/>
</dbReference>
<feature type="binding site" evidence="13">
    <location>
        <position position="23"/>
    </location>
    <ligand>
        <name>Mg(2+)</name>
        <dbReference type="ChEBI" id="CHEBI:18420"/>
    </ligand>
</feature>
<evidence type="ECO:0000256" key="7">
    <source>
        <dbReference type="ARBA" id="ARBA00022567"/>
    </source>
</evidence>
<keyword evidence="11 13" id="KW-0119">Carbohydrate metabolism</keyword>
<evidence type="ECO:0000256" key="5">
    <source>
        <dbReference type="ARBA" id="ARBA00011233"/>
    </source>
</evidence>
<evidence type="ECO:0000256" key="3">
    <source>
        <dbReference type="ARBA" id="ARBA00004818"/>
    </source>
</evidence>
<comment type="cofactor">
    <cofactor evidence="2 13">
        <name>Mg(2+)</name>
        <dbReference type="ChEBI" id="CHEBI:18420"/>
    </cofactor>
</comment>
<proteinExistence type="inferred from homology"/>
<keyword evidence="9 13" id="KW-0378">Hydrolase</keyword>
<name>A0A2A2APP2_9BURK</name>
<evidence type="ECO:0000256" key="10">
    <source>
        <dbReference type="ARBA" id="ARBA00022842"/>
    </source>
</evidence>
<sequence>MSHPHRSARAHLGARPIHAVLLDLDGTLVDTLDEFELALGHMLRSLQLPPTTRATIARTIGKGSEHLVRSILAGALAQAGLPHGEQAVAQRFDEAMRLYFIGYDSAGHEHAKVYPGVREGLQGLQALGLPMAVVTNKPMRLARPLLDATGLAGQIEFLYAGDSFARRKPDPYPLLQACERLGQAPQQVLMIGDSANDAAAARAAGCAIALLRYGFNHGEPIEQVAADAYFDSIAEIAAQLAAASPRMNA</sequence>
<dbReference type="Gene3D" id="3.40.50.1000">
    <property type="entry name" value="HAD superfamily/HAD-like"/>
    <property type="match status" value="1"/>
</dbReference>
<dbReference type="EMBL" id="NSJD01000014">
    <property type="protein sequence ID" value="PAT39708.1"/>
    <property type="molecule type" value="Genomic_DNA"/>
</dbReference>
<dbReference type="NCBIfam" id="TIGR01509">
    <property type="entry name" value="HAD-SF-IA-v3"/>
    <property type="match status" value="1"/>
</dbReference>
<comment type="function">
    <text evidence="12 13">Specifically catalyzes the dephosphorylation of 2-phosphoglycolate. Is involved in the dissimilation of the intracellular 2-phosphoglycolate formed during the DNA repair of 3'-phosphoglycolate ends, a major class of DNA lesions induced by oxidative stress.</text>
</comment>
<dbReference type="UniPathway" id="UPA00865">
    <property type="reaction ID" value="UER00834"/>
</dbReference>
<comment type="caution">
    <text evidence="14">The sequence shown here is derived from an EMBL/GenBank/DDBJ whole genome shotgun (WGS) entry which is preliminary data.</text>
</comment>
<dbReference type="InterPro" id="IPR037512">
    <property type="entry name" value="PGPase_prok"/>
</dbReference>
<feature type="binding site" evidence="13">
    <location>
        <position position="193"/>
    </location>
    <ligand>
        <name>Mg(2+)</name>
        <dbReference type="ChEBI" id="CHEBI:18420"/>
    </ligand>
</feature>
<organism evidence="14 15">
    <name type="scientific">Vandammella animalimorsus</name>
    <dbReference type="NCBI Taxonomy" id="2029117"/>
    <lineage>
        <taxon>Bacteria</taxon>
        <taxon>Pseudomonadati</taxon>
        <taxon>Pseudomonadota</taxon>
        <taxon>Betaproteobacteria</taxon>
        <taxon>Burkholderiales</taxon>
        <taxon>Comamonadaceae</taxon>
        <taxon>Vandammella</taxon>
    </lineage>
</organism>
<dbReference type="PANTHER" id="PTHR43434:SF1">
    <property type="entry name" value="PHOSPHOGLYCOLATE PHOSPHATASE"/>
    <property type="match status" value="1"/>
</dbReference>
<dbReference type="Proteomes" id="UP000218644">
    <property type="component" value="Unassembled WGS sequence"/>
</dbReference>
<dbReference type="InterPro" id="IPR006439">
    <property type="entry name" value="HAD-SF_hydro_IA"/>
</dbReference>
<dbReference type="GO" id="GO:0019253">
    <property type="term" value="P:reductive pentose-phosphate cycle"/>
    <property type="evidence" value="ECO:0007669"/>
    <property type="project" value="UniProtKB-KW"/>
</dbReference>
<evidence type="ECO:0000256" key="1">
    <source>
        <dbReference type="ARBA" id="ARBA00000830"/>
    </source>
</evidence>
<dbReference type="PANTHER" id="PTHR43434">
    <property type="entry name" value="PHOSPHOGLYCOLATE PHOSPHATASE"/>
    <property type="match status" value="1"/>
</dbReference>
<dbReference type="SFLD" id="SFLDG01129">
    <property type="entry name" value="C1.5:_HAD__Beta-PGM__Phosphata"/>
    <property type="match status" value="1"/>
</dbReference>
<dbReference type="RefSeq" id="WP_095557240.1">
    <property type="nucleotide sequence ID" value="NZ_NSJD01000014.1"/>
</dbReference>
<dbReference type="SUPFAM" id="SSF56784">
    <property type="entry name" value="HAD-like"/>
    <property type="match status" value="1"/>
</dbReference>
<evidence type="ECO:0000256" key="11">
    <source>
        <dbReference type="ARBA" id="ARBA00023277"/>
    </source>
</evidence>
<dbReference type="AlphaFoldDB" id="A0A2A2APP2"/>
<dbReference type="InterPro" id="IPR023214">
    <property type="entry name" value="HAD_sf"/>
</dbReference>
<dbReference type="Gene3D" id="1.10.150.240">
    <property type="entry name" value="Putative phosphatase, domain 2"/>
    <property type="match status" value="1"/>
</dbReference>
<evidence type="ECO:0000313" key="15">
    <source>
        <dbReference type="Proteomes" id="UP000218644"/>
    </source>
</evidence>
<dbReference type="InterPro" id="IPR050155">
    <property type="entry name" value="HAD-like_hydrolase_sf"/>
</dbReference>
<dbReference type="PRINTS" id="PR00413">
    <property type="entry name" value="HADHALOGNASE"/>
</dbReference>
<evidence type="ECO:0000256" key="4">
    <source>
        <dbReference type="ARBA" id="ARBA00006171"/>
    </source>
</evidence>
<keyword evidence="8 13" id="KW-0479">Metal-binding</keyword>
<dbReference type="InterPro" id="IPR023198">
    <property type="entry name" value="PGP-like_dom2"/>
</dbReference>
<dbReference type="GO" id="GO:0006281">
    <property type="term" value="P:DNA repair"/>
    <property type="evidence" value="ECO:0007669"/>
    <property type="project" value="TreeGrafter"/>
</dbReference>
<dbReference type="HAMAP" id="MF_00495">
    <property type="entry name" value="GPH_hydrolase_bact"/>
    <property type="match status" value="1"/>
</dbReference>
<comment type="pathway">
    <text evidence="3 13">Organic acid metabolism; glycolate biosynthesis; glycolate from 2-phosphoglycolate: step 1/1.</text>
</comment>
<evidence type="ECO:0000256" key="9">
    <source>
        <dbReference type="ARBA" id="ARBA00022801"/>
    </source>
</evidence>
<dbReference type="NCBIfam" id="TIGR01549">
    <property type="entry name" value="HAD-SF-IA-v1"/>
    <property type="match status" value="1"/>
</dbReference>
<dbReference type="FunFam" id="3.40.50.1000:FF:000022">
    <property type="entry name" value="Phosphoglycolate phosphatase"/>
    <property type="match status" value="1"/>
</dbReference>
<keyword evidence="7" id="KW-0113">Calvin cycle</keyword>
<dbReference type="EC" id="3.1.3.18" evidence="6 13"/>
<gene>
    <name evidence="14" type="primary">gph</name>
    <name evidence="14" type="ORF">CK623_09140</name>
</gene>
<dbReference type="Pfam" id="PF00702">
    <property type="entry name" value="Hydrolase"/>
    <property type="match status" value="1"/>
</dbReference>
<feature type="binding site" evidence="13">
    <location>
        <position position="25"/>
    </location>
    <ligand>
        <name>Mg(2+)</name>
        <dbReference type="ChEBI" id="CHEBI:18420"/>
    </ligand>
</feature>
<comment type="catalytic activity">
    <reaction evidence="1 13">
        <text>2-phosphoglycolate + H2O = glycolate + phosphate</text>
        <dbReference type="Rhea" id="RHEA:14369"/>
        <dbReference type="ChEBI" id="CHEBI:15377"/>
        <dbReference type="ChEBI" id="CHEBI:29805"/>
        <dbReference type="ChEBI" id="CHEBI:43474"/>
        <dbReference type="ChEBI" id="CHEBI:58033"/>
        <dbReference type="EC" id="3.1.3.18"/>
    </reaction>
</comment>
<evidence type="ECO:0000256" key="13">
    <source>
        <dbReference type="HAMAP-Rule" id="MF_00495"/>
    </source>
</evidence>
<comment type="subunit">
    <text evidence="5">Homotrimer.</text>
</comment>
<reference evidence="14 15" key="1">
    <citation type="submission" date="2017-08" db="EMBL/GenBank/DDBJ databases">
        <title>WGS of Clinical strains of the CDC Group NO-1 linked to zoonotic infections in humans.</title>
        <authorList>
            <person name="Bernier A.-M."/>
            <person name="Bernard K."/>
        </authorList>
    </citation>
    <scope>NUCLEOTIDE SEQUENCE [LARGE SCALE GENOMIC DNA]</scope>
    <source>
        <strain evidence="14 15">NML79-0751</strain>
    </source>
</reference>
<dbReference type="NCBIfam" id="TIGR01449">
    <property type="entry name" value="PGP_bact"/>
    <property type="match status" value="1"/>
</dbReference>
<dbReference type="GO" id="GO:0005829">
    <property type="term" value="C:cytosol"/>
    <property type="evidence" value="ECO:0007669"/>
    <property type="project" value="TreeGrafter"/>
</dbReference>
<accession>A0A2A2APP2</accession>
<evidence type="ECO:0000256" key="8">
    <source>
        <dbReference type="ARBA" id="ARBA00022723"/>
    </source>
</evidence>
<comment type="similarity">
    <text evidence="4 13">Belongs to the HAD-like hydrolase superfamily. CbbY/CbbZ/Gph/YieH family.</text>
</comment>
<keyword evidence="10 13" id="KW-0460">Magnesium</keyword>
<evidence type="ECO:0000256" key="12">
    <source>
        <dbReference type="ARBA" id="ARBA00059247"/>
    </source>
</evidence>
<dbReference type="SFLD" id="SFLDS00003">
    <property type="entry name" value="Haloacid_Dehalogenase"/>
    <property type="match status" value="1"/>
</dbReference>
<dbReference type="GO" id="GO:0046295">
    <property type="term" value="P:glycolate biosynthetic process"/>
    <property type="evidence" value="ECO:0007669"/>
    <property type="project" value="UniProtKB-UniRule"/>
</dbReference>
<evidence type="ECO:0000256" key="2">
    <source>
        <dbReference type="ARBA" id="ARBA00001946"/>
    </source>
</evidence>
<protein>
    <recommendedName>
        <fullName evidence="6 13">Phosphoglycolate phosphatase</fullName>
        <shortName evidence="13">PGP</shortName>
        <shortName evidence="13">PGPase</shortName>
        <ecNumber evidence="6 13">3.1.3.18</ecNumber>
    </recommendedName>
</protein>
<feature type="active site" description="Nucleophile" evidence="13">
    <location>
        <position position="23"/>
    </location>
</feature>
<dbReference type="GO" id="GO:0008967">
    <property type="term" value="F:phosphoglycolate phosphatase activity"/>
    <property type="evidence" value="ECO:0007669"/>
    <property type="project" value="UniProtKB-UniRule"/>
</dbReference>
<evidence type="ECO:0000256" key="6">
    <source>
        <dbReference type="ARBA" id="ARBA00013078"/>
    </source>
</evidence>
<dbReference type="InterPro" id="IPR036412">
    <property type="entry name" value="HAD-like_sf"/>
</dbReference>
<evidence type="ECO:0000313" key="14">
    <source>
        <dbReference type="EMBL" id="PAT39708.1"/>
    </source>
</evidence>
<dbReference type="SFLD" id="SFLDG01135">
    <property type="entry name" value="C1.5.6:_HAD__Beta-PGM__Phospha"/>
    <property type="match status" value="1"/>
</dbReference>